<reference evidence="1 2" key="1">
    <citation type="journal article" date="2019" name="Int. J. Syst. Evol. Microbiol.">
        <title>The Global Catalogue of Microorganisms (GCM) 10K type strain sequencing project: providing services to taxonomists for standard genome sequencing and annotation.</title>
        <authorList>
            <consortium name="The Broad Institute Genomics Platform"/>
            <consortium name="The Broad Institute Genome Sequencing Center for Infectious Disease"/>
            <person name="Wu L."/>
            <person name="Ma J."/>
        </authorList>
    </citation>
    <scope>NUCLEOTIDE SEQUENCE [LARGE SCALE GENOMIC DNA]</scope>
    <source>
        <strain evidence="1 2">DT72</strain>
    </source>
</reference>
<dbReference type="GeneID" id="79305698"/>
<sequence>MTEFHLLAGFLCEETNPVESISQVQNYLDEDSSNDLTYVSEREDKLRLKSNSIHTYLSPEKMSHVFPYNKQILSMGIGLDELRRDDGDKRLASFLEFVTLIYHATDPLYGFGMLSYRLEAIDVEVPPPISDKKLAENRINHPTWLMLFPPEMVEAYGREWLKSLPAARIDSLDDGGLLVITTMEVTDADAVYEAMQNIEQAFDEIQ</sequence>
<evidence type="ECO:0008006" key="3">
    <source>
        <dbReference type="Google" id="ProtNLM"/>
    </source>
</evidence>
<dbReference type="Proteomes" id="UP001596407">
    <property type="component" value="Unassembled WGS sequence"/>
</dbReference>
<evidence type="ECO:0000313" key="2">
    <source>
        <dbReference type="Proteomes" id="UP001596407"/>
    </source>
</evidence>
<comment type="caution">
    <text evidence="1">The sequence shown here is derived from an EMBL/GenBank/DDBJ whole genome shotgun (WGS) entry which is preliminary data.</text>
</comment>
<organism evidence="1 2">
    <name type="scientific">Halorussus caseinilyticus</name>
    <dbReference type="NCBI Taxonomy" id="3034025"/>
    <lineage>
        <taxon>Archaea</taxon>
        <taxon>Methanobacteriati</taxon>
        <taxon>Methanobacteriota</taxon>
        <taxon>Stenosarchaea group</taxon>
        <taxon>Halobacteria</taxon>
        <taxon>Halobacteriales</taxon>
        <taxon>Haladaptataceae</taxon>
        <taxon>Halorussus</taxon>
    </lineage>
</organism>
<dbReference type="AlphaFoldDB" id="A0ABD5WMW0"/>
<keyword evidence="2" id="KW-1185">Reference proteome</keyword>
<proteinExistence type="predicted"/>
<name>A0ABD5WMW0_9EURY</name>
<accession>A0ABD5WMW0</accession>
<dbReference type="RefSeq" id="WP_276282649.1">
    <property type="nucleotide sequence ID" value="NZ_CP119811.1"/>
</dbReference>
<protein>
    <recommendedName>
        <fullName evidence="3">Immunity protein 52 domain-containing protein</fullName>
    </recommendedName>
</protein>
<dbReference type="EMBL" id="JBHSZH010000003">
    <property type="protein sequence ID" value="MFC7079379.1"/>
    <property type="molecule type" value="Genomic_DNA"/>
</dbReference>
<gene>
    <name evidence="1" type="ORF">ACFQJ6_03665</name>
</gene>
<evidence type="ECO:0000313" key="1">
    <source>
        <dbReference type="EMBL" id="MFC7079379.1"/>
    </source>
</evidence>